<dbReference type="Proteomes" id="UP001207468">
    <property type="component" value="Unassembled WGS sequence"/>
</dbReference>
<evidence type="ECO:0000313" key="1">
    <source>
        <dbReference type="EMBL" id="KAI9452438.1"/>
    </source>
</evidence>
<keyword evidence="2" id="KW-1185">Reference proteome</keyword>
<protein>
    <submittedName>
        <fullName evidence="1">Ankyrin repeat-containing domain protein</fullName>
    </submittedName>
</protein>
<accession>A0ACC0TXT9</accession>
<dbReference type="EMBL" id="JAGFNK010000336">
    <property type="protein sequence ID" value="KAI9452438.1"/>
    <property type="molecule type" value="Genomic_DNA"/>
</dbReference>
<sequence length="241" mass="25807">MDTLSEKPSLPDVTPLYFAALCGFSELAEHLIITHGEDVNAYSRNSRWATPLGAALYRGHVDAALVLLDHGADTNGTTLGSRSPLSAAYHGNHVKGMQLLLEHGANVEDRRYFALGTALHDASFRGNVKIVDLLLRHKADANARGVNKQVPLGIASIEGHLEIARLLLKNGADVNAVDPGYTALSAAAFEGHLDLVRLLVDNGADVRPQSGGNALQLATTKGHHEIAQLLLEHCSKRDEPL</sequence>
<proteinExistence type="predicted"/>
<organism evidence="1 2">
    <name type="scientific">Russula earlei</name>
    <dbReference type="NCBI Taxonomy" id="71964"/>
    <lineage>
        <taxon>Eukaryota</taxon>
        <taxon>Fungi</taxon>
        <taxon>Dikarya</taxon>
        <taxon>Basidiomycota</taxon>
        <taxon>Agaricomycotina</taxon>
        <taxon>Agaricomycetes</taxon>
        <taxon>Russulales</taxon>
        <taxon>Russulaceae</taxon>
        <taxon>Russula</taxon>
    </lineage>
</organism>
<reference evidence="1" key="1">
    <citation type="submission" date="2021-03" db="EMBL/GenBank/DDBJ databases">
        <title>Evolutionary priming and transition to the ectomycorrhizal habit in an iconic lineage of mushroom-forming fungi: is preadaptation a requirement?</title>
        <authorList>
            <consortium name="DOE Joint Genome Institute"/>
            <person name="Looney B.P."/>
            <person name="Miyauchi S."/>
            <person name="Morin E."/>
            <person name="Drula E."/>
            <person name="Courty P.E."/>
            <person name="Chicoki N."/>
            <person name="Fauchery L."/>
            <person name="Kohler A."/>
            <person name="Kuo A."/>
            <person name="LaButti K."/>
            <person name="Pangilinan J."/>
            <person name="Lipzen A."/>
            <person name="Riley R."/>
            <person name="Andreopoulos W."/>
            <person name="He G."/>
            <person name="Johnson J."/>
            <person name="Barry K.W."/>
            <person name="Grigoriev I.V."/>
            <person name="Nagy L."/>
            <person name="Hibbett D."/>
            <person name="Henrissat B."/>
            <person name="Matheny P.B."/>
            <person name="Labbe J."/>
            <person name="Martin A.F."/>
        </authorList>
    </citation>
    <scope>NUCLEOTIDE SEQUENCE</scope>
    <source>
        <strain evidence="1">BPL698</strain>
    </source>
</reference>
<name>A0ACC0TXT9_9AGAM</name>
<evidence type="ECO:0000313" key="2">
    <source>
        <dbReference type="Proteomes" id="UP001207468"/>
    </source>
</evidence>
<comment type="caution">
    <text evidence="1">The sequence shown here is derived from an EMBL/GenBank/DDBJ whole genome shotgun (WGS) entry which is preliminary data.</text>
</comment>
<gene>
    <name evidence="1" type="ORF">F5148DRAFT_985999</name>
</gene>